<dbReference type="GO" id="GO:0005737">
    <property type="term" value="C:cytoplasm"/>
    <property type="evidence" value="ECO:0007669"/>
    <property type="project" value="UniProtKB-ARBA"/>
</dbReference>
<gene>
    <name evidence="12" type="ORF">F3Y22_tig00111920pilonHSYRG00031</name>
</gene>
<evidence type="ECO:0000313" key="12">
    <source>
        <dbReference type="EMBL" id="KAE8671784.1"/>
    </source>
</evidence>
<proteinExistence type="inferred from homology"/>
<dbReference type="GO" id="GO:0012505">
    <property type="term" value="C:endomembrane system"/>
    <property type="evidence" value="ECO:0007669"/>
    <property type="project" value="UniProtKB-SubCell"/>
</dbReference>
<dbReference type="PROSITE" id="PS50892">
    <property type="entry name" value="V_SNARE"/>
    <property type="match status" value="1"/>
</dbReference>
<dbReference type="InterPro" id="IPR051097">
    <property type="entry name" value="Synaptobrevin-like_transport"/>
</dbReference>
<evidence type="ECO:0000256" key="9">
    <source>
        <dbReference type="PROSITE-ProRule" id="PRU00290"/>
    </source>
</evidence>
<dbReference type="InterPro" id="IPR010908">
    <property type="entry name" value="Longin_dom"/>
</dbReference>
<dbReference type="FunFam" id="1.20.5.110:FF:000109">
    <property type="entry name" value="Vesicle-associated membrane protein 722"/>
    <property type="match status" value="1"/>
</dbReference>
<evidence type="ECO:0000256" key="1">
    <source>
        <dbReference type="ARBA" id="ARBA00008025"/>
    </source>
</evidence>
<name>A0A6A2YF07_HIBSY</name>
<dbReference type="SUPFAM" id="SSF58038">
    <property type="entry name" value="SNARE fusion complex"/>
    <property type="match status" value="1"/>
</dbReference>
<dbReference type="GO" id="GO:0016192">
    <property type="term" value="P:vesicle-mediated transport"/>
    <property type="evidence" value="ECO:0007669"/>
    <property type="project" value="InterPro"/>
</dbReference>
<keyword evidence="3" id="KW-0812">Transmembrane</keyword>
<dbReference type="Proteomes" id="UP000436088">
    <property type="component" value="Unassembled WGS sequence"/>
</dbReference>
<sequence>MVYLPCILHSTFVVKQESREKGCGREDTIRTYCVVADQSAGRQIPIAFLERIKDDFVSKYGSGKAATAPANSLNKEFRPKLKEHMQYFIEHPEEISKFAKVKAQVSEVKGVMMENIEKVSDRGEKIELLVDKTENLHHQIFEVRGLKSKKNVVTKHEDQAHCSGNTDCLDPHHCPLYLPRFQLRKKMSGFISFHTSSVRMLLREICHHLGYLQSSWLDILKQSYNSSPRAPPTAGTLRLGGEAEHVRPLGVGVSSFGKWSSSNVMEGYQLRMTWLESEIEVTRDSTENENQLGLGDFSISISRAFQGIYCRAWSKSRRSRLSDTATLLCVVSVLIFYAEYNSPLEFPLVERWRHKIIDTKLSGATTKYIWIRIDIVGRYAREECEQHQARFLKSKSKKKSSASLSSSTSVVEDYYHASQASFGFYTSYYTSDVTQSTWVGHSWDAIQHTSMVAKCSIGRQMLHRSPSAPCDKASSVAVTLLSSLFPRCCSSIGLQVLHRSSCAPGDLWRSPCTPGDLWWSL</sequence>
<dbReference type="GO" id="GO:0015031">
    <property type="term" value="P:protein transport"/>
    <property type="evidence" value="ECO:0007669"/>
    <property type="project" value="UniProtKB-KW"/>
</dbReference>
<protein>
    <submittedName>
        <fullName evidence="12">VAMP726 protein</fullName>
    </submittedName>
</protein>
<dbReference type="PROSITE" id="PS00417">
    <property type="entry name" value="SYNAPTOBREVIN"/>
    <property type="match status" value="1"/>
</dbReference>
<comment type="function">
    <text evidence="7">Involved in the targeting and/or fusion of transport vesicles to their target membrane.</text>
</comment>
<evidence type="ECO:0000256" key="2">
    <source>
        <dbReference type="ARBA" id="ARBA00022448"/>
    </source>
</evidence>
<reference evidence="12" key="1">
    <citation type="submission" date="2019-09" db="EMBL/GenBank/DDBJ databases">
        <title>Draft genome information of white flower Hibiscus syriacus.</title>
        <authorList>
            <person name="Kim Y.-M."/>
        </authorList>
    </citation>
    <scope>NUCLEOTIDE SEQUENCE [LARGE SCALE GENOMIC DNA]</scope>
    <source>
        <strain evidence="12">YM2019G1</strain>
    </source>
</reference>
<organism evidence="12 13">
    <name type="scientific">Hibiscus syriacus</name>
    <name type="common">Rose of Sharon</name>
    <dbReference type="NCBI Taxonomy" id="106335"/>
    <lineage>
        <taxon>Eukaryota</taxon>
        <taxon>Viridiplantae</taxon>
        <taxon>Streptophyta</taxon>
        <taxon>Embryophyta</taxon>
        <taxon>Tracheophyta</taxon>
        <taxon>Spermatophyta</taxon>
        <taxon>Magnoliopsida</taxon>
        <taxon>eudicotyledons</taxon>
        <taxon>Gunneridae</taxon>
        <taxon>Pentapetalae</taxon>
        <taxon>rosids</taxon>
        <taxon>malvids</taxon>
        <taxon>Malvales</taxon>
        <taxon>Malvaceae</taxon>
        <taxon>Malvoideae</taxon>
        <taxon>Hibiscus</taxon>
    </lineage>
</organism>
<dbReference type="Pfam" id="PF13774">
    <property type="entry name" value="Longin"/>
    <property type="match status" value="1"/>
</dbReference>
<dbReference type="AlphaFoldDB" id="A0A6A2YF07"/>
<accession>A0A6A2YF07</accession>
<comment type="similarity">
    <text evidence="1">Belongs to the synaptobrevin family.</text>
</comment>
<feature type="domain" description="V-SNARE coiled-coil homology" evidence="11">
    <location>
        <begin position="97"/>
        <end position="155"/>
    </location>
</feature>
<dbReference type="CDD" id="cd15843">
    <property type="entry name" value="R-SNARE"/>
    <property type="match status" value="1"/>
</dbReference>
<evidence type="ECO:0000256" key="8">
    <source>
        <dbReference type="ARBA" id="ARBA00046280"/>
    </source>
</evidence>
<keyword evidence="5" id="KW-1133">Transmembrane helix</keyword>
<dbReference type="EMBL" id="VEPZ02001463">
    <property type="protein sequence ID" value="KAE8671784.1"/>
    <property type="molecule type" value="Genomic_DNA"/>
</dbReference>
<dbReference type="SUPFAM" id="SSF64356">
    <property type="entry name" value="SNARE-like"/>
    <property type="match status" value="1"/>
</dbReference>
<keyword evidence="2" id="KW-0813">Transport</keyword>
<dbReference type="CDD" id="cd14824">
    <property type="entry name" value="Longin"/>
    <property type="match status" value="1"/>
</dbReference>
<comment type="caution">
    <text evidence="12">The sequence shown here is derived from an EMBL/GenBank/DDBJ whole genome shotgun (WGS) entry which is preliminary data.</text>
</comment>
<dbReference type="Pfam" id="PF00957">
    <property type="entry name" value="Synaptobrevin"/>
    <property type="match status" value="1"/>
</dbReference>
<keyword evidence="6" id="KW-0472">Membrane</keyword>
<dbReference type="GO" id="GO:0016020">
    <property type="term" value="C:membrane"/>
    <property type="evidence" value="ECO:0007669"/>
    <property type="project" value="InterPro"/>
</dbReference>
<evidence type="ECO:0000256" key="7">
    <source>
        <dbReference type="ARBA" id="ARBA00037493"/>
    </source>
</evidence>
<evidence type="ECO:0000256" key="3">
    <source>
        <dbReference type="ARBA" id="ARBA00022692"/>
    </source>
</evidence>
<dbReference type="PANTHER" id="PTHR21136">
    <property type="entry name" value="SNARE PROTEINS"/>
    <property type="match status" value="1"/>
</dbReference>
<comment type="subcellular location">
    <subcellularLocation>
        <location evidence="8">Endomembrane system</location>
        <topology evidence="8">Single-pass type IV membrane protein</topology>
    </subcellularLocation>
</comment>
<dbReference type="PRINTS" id="PR00219">
    <property type="entry name" value="SYNAPTOBREVN"/>
</dbReference>
<evidence type="ECO:0000256" key="4">
    <source>
        <dbReference type="ARBA" id="ARBA00022927"/>
    </source>
</evidence>
<evidence type="ECO:0000259" key="11">
    <source>
        <dbReference type="PROSITE" id="PS50892"/>
    </source>
</evidence>
<dbReference type="Gene3D" id="3.30.450.50">
    <property type="entry name" value="Longin domain"/>
    <property type="match status" value="1"/>
</dbReference>
<dbReference type="InterPro" id="IPR011012">
    <property type="entry name" value="Longin-like_dom_sf"/>
</dbReference>
<dbReference type="Gene3D" id="1.20.5.110">
    <property type="match status" value="1"/>
</dbReference>
<dbReference type="InterPro" id="IPR042855">
    <property type="entry name" value="V_SNARE_CC"/>
</dbReference>
<evidence type="ECO:0000259" key="10">
    <source>
        <dbReference type="PROSITE" id="PS50859"/>
    </source>
</evidence>
<dbReference type="PANTHER" id="PTHR21136:SF92">
    <property type="entry name" value="LONGIN DOMAIN-CONTAINING PROTEIN"/>
    <property type="match status" value="1"/>
</dbReference>
<keyword evidence="4" id="KW-0653">Protein transport</keyword>
<feature type="domain" description="Longin" evidence="10">
    <location>
        <begin position="31"/>
        <end position="81"/>
    </location>
</feature>
<keyword evidence="9" id="KW-0175">Coiled coil</keyword>
<dbReference type="PROSITE" id="PS50859">
    <property type="entry name" value="LONGIN"/>
    <property type="match status" value="1"/>
</dbReference>
<evidence type="ECO:0000256" key="5">
    <source>
        <dbReference type="ARBA" id="ARBA00022989"/>
    </source>
</evidence>
<keyword evidence="13" id="KW-1185">Reference proteome</keyword>
<dbReference type="InterPro" id="IPR001388">
    <property type="entry name" value="Synaptobrevin-like"/>
</dbReference>
<evidence type="ECO:0000313" key="13">
    <source>
        <dbReference type="Proteomes" id="UP000436088"/>
    </source>
</evidence>
<evidence type="ECO:0000256" key="6">
    <source>
        <dbReference type="ARBA" id="ARBA00023136"/>
    </source>
</evidence>